<evidence type="ECO:0000256" key="1">
    <source>
        <dbReference type="ARBA" id="ARBA00004141"/>
    </source>
</evidence>
<feature type="transmembrane region" description="Helical" evidence="5">
    <location>
        <begin position="97"/>
        <end position="117"/>
    </location>
</feature>
<feature type="domain" description="Methylamine utilisation protein MauE" evidence="6">
    <location>
        <begin position="8"/>
        <end position="89"/>
    </location>
</feature>
<protein>
    <recommendedName>
        <fullName evidence="6">Methylamine utilisation protein MauE domain-containing protein</fullName>
    </recommendedName>
</protein>
<evidence type="ECO:0000259" key="6">
    <source>
        <dbReference type="Pfam" id="PF07291"/>
    </source>
</evidence>
<dbReference type="InterPro" id="IPR009908">
    <property type="entry name" value="Methylamine_util_MauE"/>
</dbReference>
<dbReference type="EMBL" id="JAVRHU010000005">
    <property type="protein sequence ID" value="MDT0622803.1"/>
    <property type="molecule type" value="Genomic_DNA"/>
</dbReference>
<dbReference type="PANTHER" id="PTHR36974">
    <property type="entry name" value="MEMBRANE PROTEIN-RELATED"/>
    <property type="match status" value="1"/>
</dbReference>
<evidence type="ECO:0000256" key="3">
    <source>
        <dbReference type="ARBA" id="ARBA00022989"/>
    </source>
</evidence>
<feature type="transmembrane region" description="Helical" evidence="5">
    <location>
        <begin position="65"/>
        <end position="85"/>
    </location>
</feature>
<dbReference type="PANTHER" id="PTHR36974:SF1">
    <property type="entry name" value="DOXX FAMILY MEMBRANE PROTEIN"/>
    <property type="match status" value="1"/>
</dbReference>
<name>A0ABU3BKV8_9FLAO</name>
<accession>A0ABU3BKV8</accession>
<evidence type="ECO:0000313" key="8">
    <source>
        <dbReference type="Proteomes" id="UP001250662"/>
    </source>
</evidence>
<comment type="caution">
    <text evidence="7">The sequence shown here is derived from an EMBL/GenBank/DDBJ whole genome shotgun (WGS) entry which is preliminary data.</text>
</comment>
<keyword evidence="4 5" id="KW-0472">Membrane</keyword>
<keyword evidence="3 5" id="KW-1133">Transmembrane helix</keyword>
<feature type="transmembrane region" description="Helical" evidence="5">
    <location>
        <begin position="6"/>
        <end position="22"/>
    </location>
</feature>
<proteinExistence type="predicted"/>
<keyword evidence="2 5" id="KW-0812">Transmembrane</keyword>
<dbReference type="Proteomes" id="UP001250662">
    <property type="component" value="Unassembled WGS sequence"/>
</dbReference>
<reference evidence="7 8" key="1">
    <citation type="submission" date="2023-09" db="EMBL/GenBank/DDBJ databases">
        <authorList>
            <person name="Rey-Velasco X."/>
        </authorList>
    </citation>
    <scope>NUCLEOTIDE SEQUENCE [LARGE SCALE GENOMIC DNA]</scope>
    <source>
        <strain evidence="7 8">P007</strain>
    </source>
</reference>
<evidence type="ECO:0000256" key="2">
    <source>
        <dbReference type="ARBA" id="ARBA00022692"/>
    </source>
</evidence>
<evidence type="ECO:0000313" key="7">
    <source>
        <dbReference type="EMBL" id="MDT0622803.1"/>
    </source>
</evidence>
<organism evidence="7 8">
    <name type="scientific">Croceitalea vernalis</name>
    <dbReference type="NCBI Taxonomy" id="3075599"/>
    <lineage>
        <taxon>Bacteria</taxon>
        <taxon>Pseudomonadati</taxon>
        <taxon>Bacteroidota</taxon>
        <taxon>Flavobacteriia</taxon>
        <taxon>Flavobacteriales</taxon>
        <taxon>Flavobacteriaceae</taxon>
        <taxon>Croceitalea</taxon>
    </lineage>
</organism>
<evidence type="ECO:0000256" key="4">
    <source>
        <dbReference type="ARBA" id="ARBA00023136"/>
    </source>
</evidence>
<comment type="subcellular location">
    <subcellularLocation>
        <location evidence="1">Membrane</location>
        <topology evidence="1">Multi-pass membrane protein</topology>
    </subcellularLocation>
</comment>
<evidence type="ECO:0000256" key="5">
    <source>
        <dbReference type="SAM" id="Phobius"/>
    </source>
</evidence>
<dbReference type="RefSeq" id="WP_311388462.1">
    <property type="nucleotide sequence ID" value="NZ_JAVRHU010000005.1"/>
</dbReference>
<feature type="transmembrane region" description="Helical" evidence="5">
    <location>
        <begin position="42"/>
        <end position="59"/>
    </location>
</feature>
<sequence>MKFPWHLYLMSAMYIFAGVMHFVKPKAYMRIMPKYLPFHKGLVYWSGLTEIVLGIGLCFTSTKAFAIWSIIAMLLVFLLVHFYMLTGKKASAGMPQWILILRIPLQFGLIYWAYWYLQF</sequence>
<keyword evidence="8" id="KW-1185">Reference proteome</keyword>
<gene>
    <name evidence="7" type="ORF">RM520_14330</name>
</gene>
<dbReference type="Pfam" id="PF07291">
    <property type="entry name" value="MauE"/>
    <property type="match status" value="1"/>
</dbReference>